<protein>
    <submittedName>
        <fullName evidence="1">Uncharacterized protein</fullName>
    </submittedName>
</protein>
<dbReference type="Proteomes" id="UP001320706">
    <property type="component" value="Unassembled WGS sequence"/>
</dbReference>
<name>A0ACC3SDA7_9PEZI</name>
<proteinExistence type="predicted"/>
<reference evidence="1" key="1">
    <citation type="submission" date="2024-02" db="EMBL/GenBank/DDBJ databases">
        <title>Metagenome Assembled Genome of Zalaria obscura JY119.</title>
        <authorList>
            <person name="Vighnesh L."/>
            <person name="Jagadeeshwari U."/>
            <person name="Venkata Ramana C."/>
            <person name="Sasikala C."/>
        </authorList>
    </citation>
    <scope>NUCLEOTIDE SEQUENCE</scope>
    <source>
        <strain evidence="1">JY119</strain>
    </source>
</reference>
<comment type="caution">
    <text evidence="1">The sequence shown here is derived from an EMBL/GenBank/DDBJ whole genome shotgun (WGS) entry which is preliminary data.</text>
</comment>
<dbReference type="EMBL" id="JAMKPW020000019">
    <property type="protein sequence ID" value="KAK8208062.1"/>
    <property type="molecule type" value="Genomic_DNA"/>
</dbReference>
<organism evidence="1 2">
    <name type="scientific">Zalaria obscura</name>
    <dbReference type="NCBI Taxonomy" id="2024903"/>
    <lineage>
        <taxon>Eukaryota</taxon>
        <taxon>Fungi</taxon>
        <taxon>Dikarya</taxon>
        <taxon>Ascomycota</taxon>
        <taxon>Pezizomycotina</taxon>
        <taxon>Dothideomycetes</taxon>
        <taxon>Dothideomycetidae</taxon>
        <taxon>Dothideales</taxon>
        <taxon>Zalariaceae</taxon>
        <taxon>Zalaria</taxon>
    </lineage>
</organism>
<evidence type="ECO:0000313" key="2">
    <source>
        <dbReference type="Proteomes" id="UP001320706"/>
    </source>
</evidence>
<evidence type="ECO:0000313" key="1">
    <source>
        <dbReference type="EMBL" id="KAK8208062.1"/>
    </source>
</evidence>
<accession>A0ACC3SDA7</accession>
<sequence>MSEQQPGQITLAISLVWMPAVKVIAQLSSPSSGGCVQAKAGCNGLSTAAGHSRCAWATRPKILGEWRATREMARAGPYLWSCVTGGQCSLRLTEESRITIWDLGQLVSGCELLLPPVGEPLSSEQAARSDDELIKAVSSPLQSPDKRDGRRLHLSWHQACSEQALHAVESTLIIPATLSSGGCRIAWGGLPALGRHVAAASCISRQGTQHPVEGRHADTAQ</sequence>
<keyword evidence="2" id="KW-1185">Reference proteome</keyword>
<gene>
    <name evidence="1" type="ORF">M8818_004100</name>
</gene>